<evidence type="ECO:0000259" key="1">
    <source>
        <dbReference type="Pfam" id="PF02954"/>
    </source>
</evidence>
<dbReference type="InterPro" id="IPR002197">
    <property type="entry name" value="HTH_Fis"/>
</dbReference>
<dbReference type="EMBL" id="JAKNRV010000595">
    <property type="protein sequence ID" value="MCK1788355.1"/>
    <property type="molecule type" value="Genomic_DNA"/>
</dbReference>
<dbReference type="RefSeq" id="WP_282598800.1">
    <property type="nucleotide sequence ID" value="NZ_JAKNRV010000595.1"/>
</dbReference>
<name>A0ABT0ERK6_9PSED</name>
<proteinExistence type="predicted"/>
<dbReference type="SUPFAM" id="SSF46689">
    <property type="entry name" value="Homeodomain-like"/>
    <property type="match status" value="1"/>
</dbReference>
<organism evidence="2 3">
    <name type="scientific">Pseudomonas emilianonis</name>
    <dbReference type="NCBI Taxonomy" id="2915812"/>
    <lineage>
        <taxon>Bacteria</taxon>
        <taxon>Pseudomonadati</taxon>
        <taxon>Pseudomonadota</taxon>
        <taxon>Gammaproteobacteria</taxon>
        <taxon>Pseudomonadales</taxon>
        <taxon>Pseudomonadaceae</taxon>
        <taxon>Pseudomonas</taxon>
    </lineage>
</organism>
<reference evidence="2 3" key="1">
    <citation type="submission" date="2022-02" db="EMBL/GenBank/DDBJ databases">
        <title>Comparative genomics of the first Antarctic Pseudomonas spp. capable of biotransforming 2,4,6-Trinitrotoluene.</title>
        <authorList>
            <person name="Cabrera M.A."/>
            <person name="Marquez S.L."/>
            <person name="Perez-Donoso J.M."/>
        </authorList>
    </citation>
    <scope>NUCLEOTIDE SEQUENCE [LARGE SCALE GENOMIC DNA]</scope>
    <source>
        <strain evidence="2 3">TNT11</strain>
    </source>
</reference>
<evidence type="ECO:0000313" key="2">
    <source>
        <dbReference type="EMBL" id="MCK1788355.1"/>
    </source>
</evidence>
<dbReference type="Gene3D" id="1.10.10.60">
    <property type="entry name" value="Homeodomain-like"/>
    <property type="match status" value="1"/>
</dbReference>
<sequence>VEGETFAAARERFDRQVIAAALKACDGNVVDAAQRLGLGRSTLYKKMVALGLATSQ</sequence>
<dbReference type="PRINTS" id="PR01590">
    <property type="entry name" value="HTHFIS"/>
</dbReference>
<gene>
    <name evidence="2" type="ORF">L9Z73_29795</name>
</gene>
<protein>
    <submittedName>
        <fullName evidence="2">AAA family ATPase</fullName>
    </submittedName>
</protein>
<feature type="non-terminal residue" evidence="2">
    <location>
        <position position="1"/>
    </location>
</feature>
<keyword evidence="3" id="KW-1185">Reference proteome</keyword>
<comment type="caution">
    <text evidence="2">The sequence shown here is derived from an EMBL/GenBank/DDBJ whole genome shotgun (WGS) entry which is preliminary data.</text>
</comment>
<dbReference type="CDD" id="cd14279">
    <property type="entry name" value="CUE"/>
    <property type="match status" value="1"/>
</dbReference>
<accession>A0ABT0ERK6</accession>
<dbReference type="Pfam" id="PF02954">
    <property type="entry name" value="HTH_8"/>
    <property type="match status" value="1"/>
</dbReference>
<feature type="domain" description="DNA binding HTH" evidence="1">
    <location>
        <begin position="10"/>
        <end position="47"/>
    </location>
</feature>
<evidence type="ECO:0000313" key="3">
    <source>
        <dbReference type="Proteomes" id="UP001317085"/>
    </source>
</evidence>
<dbReference type="Proteomes" id="UP001317085">
    <property type="component" value="Unassembled WGS sequence"/>
</dbReference>
<dbReference type="InterPro" id="IPR009057">
    <property type="entry name" value="Homeodomain-like_sf"/>
</dbReference>